<organism evidence="7">
    <name type="scientific">marine sediment metagenome</name>
    <dbReference type="NCBI Taxonomy" id="412755"/>
    <lineage>
        <taxon>unclassified sequences</taxon>
        <taxon>metagenomes</taxon>
        <taxon>ecological metagenomes</taxon>
    </lineage>
</organism>
<proteinExistence type="predicted"/>
<dbReference type="InterPro" id="IPR011006">
    <property type="entry name" value="CheY-like_superfamily"/>
</dbReference>
<feature type="domain" description="Response regulatory" evidence="6">
    <location>
        <begin position="19"/>
        <end position="137"/>
    </location>
</feature>
<protein>
    <recommendedName>
        <fullName evidence="2">histidine kinase</fullName>
        <ecNumber evidence="2">2.7.13.3</ecNumber>
    </recommendedName>
</protein>
<dbReference type="EMBL" id="BARS01002333">
    <property type="protein sequence ID" value="GAF84284.1"/>
    <property type="molecule type" value="Genomic_DNA"/>
</dbReference>
<feature type="coiled-coil region" evidence="5">
    <location>
        <begin position="133"/>
        <end position="160"/>
    </location>
</feature>
<dbReference type="PANTHER" id="PTHR43047">
    <property type="entry name" value="TWO-COMPONENT HISTIDINE PROTEIN KINASE"/>
    <property type="match status" value="1"/>
</dbReference>
<evidence type="ECO:0000256" key="2">
    <source>
        <dbReference type="ARBA" id="ARBA00012438"/>
    </source>
</evidence>
<dbReference type="EC" id="2.7.13.3" evidence="2"/>
<feature type="non-terminal residue" evidence="7">
    <location>
        <position position="189"/>
    </location>
</feature>
<keyword evidence="4" id="KW-0418">Kinase</keyword>
<dbReference type="SUPFAM" id="SSF52172">
    <property type="entry name" value="CheY-like"/>
    <property type="match status" value="1"/>
</dbReference>
<evidence type="ECO:0000256" key="4">
    <source>
        <dbReference type="ARBA" id="ARBA00022777"/>
    </source>
</evidence>
<comment type="catalytic activity">
    <reaction evidence="1">
        <text>ATP + protein L-histidine = ADP + protein N-phospho-L-histidine.</text>
        <dbReference type="EC" id="2.7.13.3"/>
    </reaction>
</comment>
<dbReference type="Gene3D" id="1.10.287.130">
    <property type="match status" value="1"/>
</dbReference>
<dbReference type="PROSITE" id="PS50110">
    <property type="entry name" value="RESPONSE_REGULATORY"/>
    <property type="match status" value="1"/>
</dbReference>
<dbReference type="GO" id="GO:0005886">
    <property type="term" value="C:plasma membrane"/>
    <property type="evidence" value="ECO:0007669"/>
    <property type="project" value="TreeGrafter"/>
</dbReference>
<sequence>MEAEKTEKTQTITDRVLVKLLLVEDDTADRRLVEQFLARCSQPLEFAVESAGSLSSAIKYLGNAEYDVALVDLGLPDSRGVETVRKISEVNPHLPIVVLTGLDDEETGLSAIKNGAADYLSKGQLLENTLVRAIRYAIERKKAEQKLKEAMEMKSEFTSMVSHELRTPLTAIKEGIAIVLEGIAGRIND</sequence>
<dbReference type="Pfam" id="PF00512">
    <property type="entry name" value="HisKA"/>
    <property type="match status" value="1"/>
</dbReference>
<evidence type="ECO:0000313" key="7">
    <source>
        <dbReference type="EMBL" id="GAF84284.1"/>
    </source>
</evidence>
<reference evidence="7" key="1">
    <citation type="journal article" date="2014" name="Front. Microbiol.">
        <title>High frequency of phylogenetically diverse reductive dehalogenase-homologous genes in deep subseafloor sedimentary metagenomes.</title>
        <authorList>
            <person name="Kawai M."/>
            <person name="Futagami T."/>
            <person name="Toyoda A."/>
            <person name="Takaki Y."/>
            <person name="Nishi S."/>
            <person name="Hori S."/>
            <person name="Arai W."/>
            <person name="Tsubouchi T."/>
            <person name="Morono Y."/>
            <person name="Uchiyama I."/>
            <person name="Ito T."/>
            <person name="Fujiyama A."/>
            <person name="Inagaki F."/>
            <person name="Takami H."/>
        </authorList>
    </citation>
    <scope>NUCLEOTIDE SEQUENCE</scope>
    <source>
        <strain evidence="7">Expedition CK06-06</strain>
    </source>
</reference>
<accession>X0STG2</accession>
<evidence type="ECO:0000256" key="1">
    <source>
        <dbReference type="ARBA" id="ARBA00000085"/>
    </source>
</evidence>
<dbReference type="Gene3D" id="3.40.50.2300">
    <property type="match status" value="1"/>
</dbReference>
<keyword evidence="3" id="KW-0808">Transferase</keyword>
<dbReference type="InterPro" id="IPR036097">
    <property type="entry name" value="HisK_dim/P_sf"/>
</dbReference>
<dbReference type="PANTHER" id="PTHR43047:SF72">
    <property type="entry name" value="OSMOSENSING HISTIDINE PROTEIN KINASE SLN1"/>
    <property type="match status" value="1"/>
</dbReference>
<dbReference type="AlphaFoldDB" id="X0STG2"/>
<evidence type="ECO:0000259" key="6">
    <source>
        <dbReference type="PROSITE" id="PS50110"/>
    </source>
</evidence>
<comment type="caution">
    <text evidence="7">The sequence shown here is derived from an EMBL/GenBank/DDBJ whole genome shotgun (WGS) entry which is preliminary data.</text>
</comment>
<dbReference type="Pfam" id="PF00072">
    <property type="entry name" value="Response_reg"/>
    <property type="match status" value="1"/>
</dbReference>
<dbReference type="SUPFAM" id="SSF47384">
    <property type="entry name" value="Homodimeric domain of signal transducing histidine kinase"/>
    <property type="match status" value="1"/>
</dbReference>
<dbReference type="InterPro" id="IPR001789">
    <property type="entry name" value="Sig_transdc_resp-reg_receiver"/>
</dbReference>
<keyword evidence="5" id="KW-0175">Coiled coil</keyword>
<name>X0STG2_9ZZZZ</name>
<dbReference type="InterPro" id="IPR003661">
    <property type="entry name" value="HisK_dim/P_dom"/>
</dbReference>
<dbReference type="GO" id="GO:0009927">
    <property type="term" value="F:histidine phosphotransfer kinase activity"/>
    <property type="evidence" value="ECO:0007669"/>
    <property type="project" value="TreeGrafter"/>
</dbReference>
<dbReference type="CDD" id="cd00082">
    <property type="entry name" value="HisKA"/>
    <property type="match status" value="1"/>
</dbReference>
<gene>
    <name evidence="7" type="ORF">S01H1_04420</name>
</gene>
<dbReference type="SMART" id="SM00448">
    <property type="entry name" value="REC"/>
    <property type="match status" value="1"/>
</dbReference>
<dbReference type="CDD" id="cd00156">
    <property type="entry name" value="REC"/>
    <property type="match status" value="1"/>
</dbReference>
<dbReference type="GO" id="GO:0000155">
    <property type="term" value="F:phosphorelay sensor kinase activity"/>
    <property type="evidence" value="ECO:0007669"/>
    <property type="project" value="InterPro"/>
</dbReference>
<evidence type="ECO:0000256" key="3">
    <source>
        <dbReference type="ARBA" id="ARBA00022679"/>
    </source>
</evidence>
<evidence type="ECO:0000256" key="5">
    <source>
        <dbReference type="SAM" id="Coils"/>
    </source>
</evidence>